<gene>
    <name evidence="2" type="primary">RvY_07833-1</name>
    <name evidence="2" type="synonym">RvY_07833.1</name>
    <name evidence="2" type="ORF">RvY_07833</name>
</gene>
<feature type="compositionally biased region" description="Basic and acidic residues" evidence="1">
    <location>
        <begin position="1"/>
        <end position="10"/>
    </location>
</feature>
<evidence type="ECO:0000256" key="1">
    <source>
        <dbReference type="SAM" id="MobiDB-lite"/>
    </source>
</evidence>
<dbReference type="AlphaFoldDB" id="A0A1D1VCZ5"/>
<feature type="compositionally biased region" description="Polar residues" evidence="1">
    <location>
        <begin position="28"/>
        <end position="39"/>
    </location>
</feature>
<evidence type="ECO:0000313" key="3">
    <source>
        <dbReference type="Proteomes" id="UP000186922"/>
    </source>
</evidence>
<proteinExistence type="predicted"/>
<name>A0A1D1VCZ5_RAMVA</name>
<feature type="region of interest" description="Disordered" evidence="1">
    <location>
        <begin position="1"/>
        <end position="57"/>
    </location>
</feature>
<dbReference type="EMBL" id="BDGG01000003">
    <property type="protein sequence ID" value="GAU96378.1"/>
    <property type="molecule type" value="Genomic_DNA"/>
</dbReference>
<organism evidence="2 3">
    <name type="scientific">Ramazzottius varieornatus</name>
    <name type="common">Water bear</name>
    <name type="synonym">Tardigrade</name>
    <dbReference type="NCBI Taxonomy" id="947166"/>
    <lineage>
        <taxon>Eukaryota</taxon>
        <taxon>Metazoa</taxon>
        <taxon>Ecdysozoa</taxon>
        <taxon>Tardigrada</taxon>
        <taxon>Eutardigrada</taxon>
        <taxon>Parachela</taxon>
        <taxon>Hypsibioidea</taxon>
        <taxon>Ramazzottiidae</taxon>
        <taxon>Ramazzottius</taxon>
    </lineage>
</organism>
<accession>A0A1D1VCZ5</accession>
<comment type="caution">
    <text evidence="2">The sequence shown here is derived from an EMBL/GenBank/DDBJ whole genome shotgun (WGS) entry which is preliminary data.</text>
</comment>
<keyword evidence="3" id="KW-1185">Reference proteome</keyword>
<protein>
    <submittedName>
        <fullName evidence="2">Uncharacterized protein</fullName>
    </submittedName>
</protein>
<dbReference type="Proteomes" id="UP000186922">
    <property type="component" value="Unassembled WGS sequence"/>
</dbReference>
<sequence length="57" mass="5917">MRKTRAEHSVKYPVDGEPMSANGGGSVVGTTVDPSTTPDVSPRAAIIRSNPGESEGY</sequence>
<reference evidence="2 3" key="1">
    <citation type="journal article" date="2016" name="Nat. Commun.">
        <title>Extremotolerant tardigrade genome and improved radiotolerance of human cultured cells by tardigrade-unique protein.</title>
        <authorList>
            <person name="Hashimoto T."/>
            <person name="Horikawa D.D."/>
            <person name="Saito Y."/>
            <person name="Kuwahara H."/>
            <person name="Kozuka-Hata H."/>
            <person name="Shin-I T."/>
            <person name="Minakuchi Y."/>
            <person name="Ohishi K."/>
            <person name="Motoyama A."/>
            <person name="Aizu T."/>
            <person name="Enomoto A."/>
            <person name="Kondo K."/>
            <person name="Tanaka S."/>
            <person name="Hara Y."/>
            <person name="Koshikawa S."/>
            <person name="Sagara H."/>
            <person name="Miura T."/>
            <person name="Yokobori S."/>
            <person name="Miyagawa K."/>
            <person name="Suzuki Y."/>
            <person name="Kubo T."/>
            <person name="Oyama M."/>
            <person name="Kohara Y."/>
            <person name="Fujiyama A."/>
            <person name="Arakawa K."/>
            <person name="Katayama T."/>
            <person name="Toyoda A."/>
            <person name="Kunieda T."/>
        </authorList>
    </citation>
    <scope>NUCLEOTIDE SEQUENCE [LARGE SCALE GENOMIC DNA]</scope>
    <source>
        <strain evidence="2 3">YOKOZUNA-1</strain>
    </source>
</reference>
<evidence type="ECO:0000313" key="2">
    <source>
        <dbReference type="EMBL" id="GAU96378.1"/>
    </source>
</evidence>